<evidence type="ECO:0000313" key="4">
    <source>
        <dbReference type="EMBL" id="MFG1706999.1"/>
    </source>
</evidence>
<name>A0ABW7AI10_9ACTN</name>
<dbReference type="Proteomes" id="UP001603978">
    <property type="component" value="Unassembled WGS sequence"/>
</dbReference>
<organism evidence="4 5">
    <name type="scientific">Nonomuraea marmarensis</name>
    <dbReference type="NCBI Taxonomy" id="3351344"/>
    <lineage>
        <taxon>Bacteria</taxon>
        <taxon>Bacillati</taxon>
        <taxon>Actinomycetota</taxon>
        <taxon>Actinomycetes</taxon>
        <taxon>Streptosporangiales</taxon>
        <taxon>Streptosporangiaceae</taxon>
        <taxon>Nonomuraea</taxon>
    </lineage>
</organism>
<dbReference type="InterPro" id="IPR050266">
    <property type="entry name" value="AB_hydrolase_sf"/>
</dbReference>
<evidence type="ECO:0000256" key="2">
    <source>
        <dbReference type="ARBA" id="ARBA00022801"/>
    </source>
</evidence>
<keyword evidence="5" id="KW-1185">Reference proteome</keyword>
<comment type="caution">
    <text evidence="4">The sequence shown here is derived from an EMBL/GenBank/DDBJ whole genome shotgun (WGS) entry which is preliminary data.</text>
</comment>
<dbReference type="Gene3D" id="3.40.50.1820">
    <property type="entry name" value="alpha/beta hydrolase"/>
    <property type="match status" value="1"/>
</dbReference>
<evidence type="ECO:0000256" key="1">
    <source>
        <dbReference type="ARBA" id="ARBA00010088"/>
    </source>
</evidence>
<protein>
    <submittedName>
        <fullName evidence="4">Alpha/beta fold hydrolase</fullName>
    </submittedName>
</protein>
<gene>
    <name evidence="4" type="ORF">ACFLIM_27775</name>
</gene>
<reference evidence="4 5" key="1">
    <citation type="submission" date="2024-10" db="EMBL/GenBank/DDBJ databases">
        <authorList>
            <person name="Topkara A.R."/>
            <person name="Saygin H."/>
        </authorList>
    </citation>
    <scope>NUCLEOTIDE SEQUENCE [LARGE SCALE GENOMIC DNA]</scope>
    <source>
        <strain evidence="4 5">M3C6</strain>
    </source>
</reference>
<dbReference type="PRINTS" id="PR00793">
    <property type="entry name" value="PROAMNOPTASE"/>
</dbReference>
<dbReference type="PANTHER" id="PTHR43798:SF31">
    <property type="entry name" value="AB HYDROLASE SUPERFAMILY PROTEIN YCLE"/>
    <property type="match status" value="1"/>
</dbReference>
<feature type="domain" description="AB hydrolase-1" evidence="3">
    <location>
        <begin position="21"/>
        <end position="129"/>
    </location>
</feature>
<dbReference type="SUPFAM" id="SSF53474">
    <property type="entry name" value="alpha/beta-Hydrolases"/>
    <property type="match status" value="1"/>
</dbReference>
<dbReference type="EMBL" id="JBICRM010000018">
    <property type="protein sequence ID" value="MFG1706999.1"/>
    <property type="molecule type" value="Genomic_DNA"/>
</dbReference>
<dbReference type="GO" id="GO:0016787">
    <property type="term" value="F:hydrolase activity"/>
    <property type="evidence" value="ECO:0007669"/>
    <property type="project" value="UniProtKB-KW"/>
</dbReference>
<dbReference type="InterPro" id="IPR029058">
    <property type="entry name" value="AB_hydrolase_fold"/>
</dbReference>
<evidence type="ECO:0000259" key="3">
    <source>
        <dbReference type="Pfam" id="PF00561"/>
    </source>
</evidence>
<sequence length="285" mass="31375">MYVDINGARLNVEVLGREGAPVLIAHHGGGGIGSLAEPKSTFGPLSDLFRVVVFDARGCGLSEGVPPYSHAQWAADVDALREWAGAEKIVIAGGSYGGFIAMEYAIAYPDRVSAMILRDTSPDRTNLAVATENARKQTRVKLNWENYERYWSGNIRDDEDLKACWAELIPLYDFEYDPVAAAARVEAGSYRHEAHNWCFQHNAPIYDIKPQLPSVTCPTLVTVGRADWVTPVSSSETIASLIPNSKLVVFEKSGHSPQTEEAELFQRTMRDFLAEALPEIAAVHR</sequence>
<dbReference type="PANTHER" id="PTHR43798">
    <property type="entry name" value="MONOACYLGLYCEROL LIPASE"/>
    <property type="match status" value="1"/>
</dbReference>
<comment type="similarity">
    <text evidence="1">Belongs to the peptidase S33 family.</text>
</comment>
<feature type="domain" description="AB hydrolase-1" evidence="3">
    <location>
        <begin position="187"/>
        <end position="261"/>
    </location>
</feature>
<dbReference type="InterPro" id="IPR002410">
    <property type="entry name" value="Peptidase_S33"/>
</dbReference>
<proteinExistence type="inferred from homology"/>
<dbReference type="PRINTS" id="PR00111">
    <property type="entry name" value="ABHYDROLASE"/>
</dbReference>
<dbReference type="Pfam" id="PF00561">
    <property type="entry name" value="Abhydrolase_1"/>
    <property type="match status" value="2"/>
</dbReference>
<accession>A0ABW7AI10</accession>
<dbReference type="InterPro" id="IPR000073">
    <property type="entry name" value="AB_hydrolase_1"/>
</dbReference>
<evidence type="ECO:0000313" key="5">
    <source>
        <dbReference type="Proteomes" id="UP001603978"/>
    </source>
</evidence>
<dbReference type="RefSeq" id="WP_393170346.1">
    <property type="nucleotide sequence ID" value="NZ_JBICRM010000018.1"/>
</dbReference>
<keyword evidence="2 4" id="KW-0378">Hydrolase</keyword>